<proteinExistence type="predicted"/>
<evidence type="ECO:0000256" key="2">
    <source>
        <dbReference type="ARBA" id="ARBA00022803"/>
    </source>
</evidence>
<keyword evidence="2" id="KW-0802">TPR repeat</keyword>
<feature type="region of interest" description="Disordered" evidence="4">
    <location>
        <begin position="1"/>
        <end position="55"/>
    </location>
</feature>
<dbReference type="AlphaFoldDB" id="A0AAE0CBC7"/>
<comment type="catalytic activity">
    <reaction evidence="3">
        <text>[protein]-peptidylproline (omega=180) = [protein]-peptidylproline (omega=0)</text>
        <dbReference type="Rhea" id="RHEA:16237"/>
        <dbReference type="Rhea" id="RHEA-COMP:10747"/>
        <dbReference type="Rhea" id="RHEA-COMP:10748"/>
        <dbReference type="ChEBI" id="CHEBI:83833"/>
        <dbReference type="ChEBI" id="CHEBI:83834"/>
        <dbReference type="EC" id="5.2.1.8"/>
    </reaction>
</comment>
<dbReference type="InterPro" id="IPR050754">
    <property type="entry name" value="FKBP4/5/8-like"/>
</dbReference>
<dbReference type="SUPFAM" id="SSF54534">
    <property type="entry name" value="FKBP-like"/>
    <property type="match status" value="1"/>
</dbReference>
<feature type="compositionally biased region" description="Acidic residues" evidence="4">
    <location>
        <begin position="1"/>
        <end position="10"/>
    </location>
</feature>
<accession>A0AAE0CBC7</accession>
<feature type="compositionally biased region" description="Basic and acidic residues" evidence="4">
    <location>
        <begin position="18"/>
        <end position="27"/>
    </location>
</feature>
<name>A0AAE0CBC7_9CHLO</name>
<dbReference type="EMBL" id="LGRX02026153">
    <property type="protein sequence ID" value="KAK3251268.1"/>
    <property type="molecule type" value="Genomic_DNA"/>
</dbReference>
<dbReference type="InterPro" id="IPR011990">
    <property type="entry name" value="TPR-like_helical_dom_sf"/>
</dbReference>
<dbReference type="GO" id="GO:0003755">
    <property type="term" value="F:peptidyl-prolyl cis-trans isomerase activity"/>
    <property type="evidence" value="ECO:0007669"/>
    <property type="project" value="UniProtKB-KW"/>
</dbReference>
<keyword evidence="7" id="KW-1185">Reference proteome</keyword>
<dbReference type="Pfam" id="PF00254">
    <property type="entry name" value="FKBP_C"/>
    <property type="match status" value="1"/>
</dbReference>
<evidence type="ECO:0000256" key="1">
    <source>
        <dbReference type="ARBA" id="ARBA00022737"/>
    </source>
</evidence>
<dbReference type="PANTHER" id="PTHR46512:SF12">
    <property type="entry name" value="PEPTIDYLPROLYL ISOMERASE"/>
    <property type="match status" value="1"/>
</dbReference>
<feature type="domain" description="PPIase FKBP-type" evidence="5">
    <location>
        <begin position="114"/>
        <end position="207"/>
    </location>
</feature>
<organism evidence="6 7">
    <name type="scientific">Cymbomonas tetramitiformis</name>
    <dbReference type="NCBI Taxonomy" id="36881"/>
    <lineage>
        <taxon>Eukaryota</taxon>
        <taxon>Viridiplantae</taxon>
        <taxon>Chlorophyta</taxon>
        <taxon>Pyramimonadophyceae</taxon>
        <taxon>Pyramimonadales</taxon>
        <taxon>Pyramimonadaceae</taxon>
        <taxon>Cymbomonas</taxon>
    </lineage>
</organism>
<keyword evidence="3" id="KW-0413">Isomerase</keyword>
<dbReference type="PROSITE" id="PS50059">
    <property type="entry name" value="FKBP_PPIASE"/>
    <property type="match status" value="1"/>
</dbReference>
<comment type="caution">
    <text evidence="6">The sequence shown here is derived from an EMBL/GenBank/DDBJ whole genome shotgun (WGS) entry which is preliminary data.</text>
</comment>
<evidence type="ECO:0000313" key="6">
    <source>
        <dbReference type="EMBL" id="KAK3251268.1"/>
    </source>
</evidence>
<evidence type="ECO:0000313" key="7">
    <source>
        <dbReference type="Proteomes" id="UP001190700"/>
    </source>
</evidence>
<dbReference type="InterPro" id="IPR001179">
    <property type="entry name" value="PPIase_FKBP_dom"/>
</dbReference>
<dbReference type="EC" id="5.2.1.8" evidence="3"/>
<dbReference type="PANTHER" id="PTHR46512">
    <property type="entry name" value="PEPTIDYLPROLYL ISOMERASE"/>
    <property type="match status" value="1"/>
</dbReference>
<dbReference type="Gene3D" id="3.10.50.40">
    <property type="match status" value="1"/>
</dbReference>
<keyword evidence="3" id="KW-0697">Rotamase</keyword>
<gene>
    <name evidence="6" type="ORF">CYMTET_39394</name>
</gene>
<evidence type="ECO:0000256" key="4">
    <source>
        <dbReference type="SAM" id="MobiDB-lite"/>
    </source>
</evidence>
<dbReference type="Gene3D" id="1.25.40.10">
    <property type="entry name" value="Tetratricopeptide repeat domain"/>
    <property type="match status" value="1"/>
</dbReference>
<dbReference type="InterPro" id="IPR046357">
    <property type="entry name" value="PPIase_dom_sf"/>
</dbReference>
<feature type="compositionally biased region" description="Low complexity" evidence="4">
    <location>
        <begin position="44"/>
        <end position="55"/>
    </location>
</feature>
<evidence type="ECO:0000259" key="5">
    <source>
        <dbReference type="PROSITE" id="PS50059"/>
    </source>
</evidence>
<reference evidence="6 7" key="1">
    <citation type="journal article" date="2015" name="Genome Biol. Evol.">
        <title>Comparative Genomics of a Bacterivorous Green Alga Reveals Evolutionary Causalities and Consequences of Phago-Mixotrophic Mode of Nutrition.</title>
        <authorList>
            <person name="Burns J.A."/>
            <person name="Paasch A."/>
            <person name="Narechania A."/>
            <person name="Kim E."/>
        </authorList>
    </citation>
    <scope>NUCLEOTIDE SEQUENCE [LARGE SCALE GENOMIC DNA]</scope>
    <source>
        <strain evidence="6 7">PLY_AMNH</strain>
    </source>
</reference>
<protein>
    <recommendedName>
        <fullName evidence="3">peptidylprolyl isomerase</fullName>
        <ecNumber evidence="3">5.2.1.8</ecNumber>
    </recommendedName>
</protein>
<evidence type="ECO:0000256" key="3">
    <source>
        <dbReference type="PROSITE-ProRule" id="PRU00277"/>
    </source>
</evidence>
<dbReference type="SUPFAM" id="SSF48452">
    <property type="entry name" value="TPR-like"/>
    <property type="match status" value="1"/>
</dbReference>
<keyword evidence="1" id="KW-0677">Repeat</keyword>
<sequence length="340" mass="37613">MVTIEEEPVQEEVPAKANKSDTLEHAEPLASTETATSESDKGSKSPCSAPDAAASSAKRFLWEPAKSSSDIDLNILEPLDGSVPRIKTPLITVQEGMIEKQIIVEGKGEPPEGHAKCFVHFLAWVKDSTEERIEDTRSEKEPVQIVLGQDKPHLQGVAGGLRSMRPGERSLLHINWKMAYGEQGNFSFPHVAPRSDLIYDIELFDYEPEDDEMPRADMTFEERCRQADKRRHAGNELFKDGNHDRAISKYNVALSYFGESFMFQLEGLDKYKNQANAIRLPIHLNLAACHLKKDQFSEVIVNCTECPTPKAQATPAAPHSTGKGIPGISLLKAELTPAAP</sequence>
<dbReference type="Proteomes" id="UP001190700">
    <property type="component" value="Unassembled WGS sequence"/>
</dbReference>